<dbReference type="PANTHER" id="PTHR11266">
    <property type="entry name" value="PEROXISOMAL MEMBRANE PROTEIN 2, PXMP2 MPV17"/>
    <property type="match status" value="1"/>
</dbReference>
<accession>A0A1E3HX19</accession>
<evidence type="ECO:0000256" key="1">
    <source>
        <dbReference type="ARBA" id="ARBA00004141"/>
    </source>
</evidence>
<evidence type="ECO:0000256" key="3">
    <source>
        <dbReference type="ARBA" id="ARBA00022692"/>
    </source>
</evidence>
<keyword evidence="3" id="KW-0812">Transmembrane</keyword>
<evidence type="ECO:0000256" key="5">
    <source>
        <dbReference type="ARBA" id="ARBA00023136"/>
    </source>
</evidence>
<dbReference type="GO" id="GO:0016020">
    <property type="term" value="C:membrane"/>
    <property type="evidence" value="ECO:0007669"/>
    <property type="project" value="UniProtKB-SubCell"/>
</dbReference>
<dbReference type="EMBL" id="CP143786">
    <property type="protein sequence ID" value="WVN87515.1"/>
    <property type="molecule type" value="Genomic_DNA"/>
</dbReference>
<protein>
    <submittedName>
        <fullName evidence="8">Uncharacterized protein</fullName>
    </submittedName>
</protein>
<sequence>MPAILRPFLTRLWASYTTALRERPLQTKMVQSGVLFISADLIAQIGIEGKSLCKTGLDDGEEVYDISRVGRMTFYGTVVFAPLAHLWLNRLEKVKLSNRLTTTLAKVCLDVSIWGPFVAFMFPTALGLLEGRSFNEISEKVAMLWFPTWQKAVCVFAPTQILNFAVVPPQHRLLVLQSVGMCWNIFLSWQNNENNKLLAAATAKLEKARAHAMQVEAENVDGDEHIRDVEMVSKDIEEAKEAVRRAEEEKTKTKREGGEMGIGVRMGWS</sequence>
<keyword evidence="4" id="KW-1133">Transmembrane helix</keyword>
<dbReference type="GO" id="GO:0005739">
    <property type="term" value="C:mitochondrion"/>
    <property type="evidence" value="ECO:0007669"/>
    <property type="project" value="TreeGrafter"/>
</dbReference>
<dbReference type="PANTHER" id="PTHR11266:SF17">
    <property type="entry name" value="PROTEIN MPV17"/>
    <property type="match status" value="1"/>
</dbReference>
<dbReference type="InterPro" id="IPR007248">
    <property type="entry name" value="Mpv17_PMP22"/>
</dbReference>
<evidence type="ECO:0000256" key="2">
    <source>
        <dbReference type="ARBA" id="ARBA00006824"/>
    </source>
</evidence>
<evidence type="ECO:0000256" key="6">
    <source>
        <dbReference type="RuleBase" id="RU363053"/>
    </source>
</evidence>
<gene>
    <name evidence="8" type="ORF">L203_102698</name>
</gene>
<keyword evidence="9" id="KW-1185">Reference proteome</keyword>
<dbReference type="KEGG" id="cdep:91086909"/>
<evidence type="ECO:0000313" key="8">
    <source>
        <dbReference type="EMBL" id="WVN87515.1"/>
    </source>
</evidence>
<dbReference type="AlphaFoldDB" id="A0A1E3HX19"/>
<evidence type="ECO:0000256" key="7">
    <source>
        <dbReference type="SAM" id="MobiDB-lite"/>
    </source>
</evidence>
<feature type="compositionally biased region" description="Basic and acidic residues" evidence="7">
    <location>
        <begin position="243"/>
        <end position="258"/>
    </location>
</feature>
<dbReference type="OrthoDB" id="430207at2759"/>
<reference evidence="8" key="1">
    <citation type="submission" date="2016-06" db="EMBL/GenBank/DDBJ databases">
        <authorList>
            <person name="Cuomo C."/>
            <person name="Litvintseva A."/>
            <person name="Heitman J."/>
            <person name="Chen Y."/>
            <person name="Sun S."/>
            <person name="Springer D."/>
            <person name="Dromer F."/>
            <person name="Young S."/>
            <person name="Zeng Q."/>
            <person name="Chapman S."/>
            <person name="Gujja S."/>
            <person name="Saif S."/>
            <person name="Birren B."/>
        </authorList>
    </citation>
    <scope>NUCLEOTIDE SEQUENCE</scope>
    <source>
        <strain evidence="8">CBS 7841</strain>
    </source>
</reference>
<dbReference type="GeneID" id="91086909"/>
<feature type="region of interest" description="Disordered" evidence="7">
    <location>
        <begin position="243"/>
        <end position="269"/>
    </location>
</feature>
<proteinExistence type="inferred from homology"/>
<comment type="similarity">
    <text evidence="2 6">Belongs to the peroxisomal membrane protein PXMP2/4 family.</text>
</comment>
<evidence type="ECO:0000313" key="9">
    <source>
        <dbReference type="Proteomes" id="UP000094043"/>
    </source>
</evidence>
<keyword evidence="5" id="KW-0472">Membrane</keyword>
<organism evidence="8 9">
    <name type="scientific">Cryptococcus depauperatus CBS 7841</name>
    <dbReference type="NCBI Taxonomy" id="1295531"/>
    <lineage>
        <taxon>Eukaryota</taxon>
        <taxon>Fungi</taxon>
        <taxon>Dikarya</taxon>
        <taxon>Basidiomycota</taxon>
        <taxon>Agaricomycotina</taxon>
        <taxon>Tremellomycetes</taxon>
        <taxon>Tremellales</taxon>
        <taxon>Cryptococcaceae</taxon>
        <taxon>Cryptococcus</taxon>
    </lineage>
</organism>
<reference evidence="8" key="2">
    <citation type="journal article" date="2022" name="Elife">
        <title>Obligate sexual reproduction of a homothallic fungus closely related to the Cryptococcus pathogenic species complex.</title>
        <authorList>
            <person name="Passer A.R."/>
            <person name="Clancey S.A."/>
            <person name="Shea T."/>
            <person name="David-Palma M."/>
            <person name="Averette A.F."/>
            <person name="Boekhout T."/>
            <person name="Porcel B.M."/>
            <person name="Nowrousian M."/>
            <person name="Cuomo C.A."/>
            <person name="Sun S."/>
            <person name="Heitman J."/>
            <person name="Coelho M.A."/>
        </authorList>
    </citation>
    <scope>NUCLEOTIDE SEQUENCE</scope>
    <source>
        <strain evidence="8">CBS 7841</strain>
    </source>
</reference>
<dbReference type="VEuPathDB" id="FungiDB:L203_05919"/>
<dbReference type="RefSeq" id="XP_066068215.1">
    <property type="nucleotide sequence ID" value="XM_066212118.1"/>
</dbReference>
<dbReference type="Proteomes" id="UP000094043">
    <property type="component" value="Chromosome 3"/>
</dbReference>
<comment type="subcellular location">
    <subcellularLocation>
        <location evidence="1">Membrane</location>
        <topology evidence="1">Multi-pass membrane protein</topology>
    </subcellularLocation>
</comment>
<evidence type="ECO:0000256" key="4">
    <source>
        <dbReference type="ARBA" id="ARBA00022989"/>
    </source>
</evidence>
<dbReference type="Pfam" id="PF04117">
    <property type="entry name" value="Mpv17_PMP22"/>
    <property type="match status" value="1"/>
</dbReference>
<name>A0A1E3HX19_9TREE</name>
<reference evidence="8" key="3">
    <citation type="submission" date="2024-01" db="EMBL/GenBank/DDBJ databases">
        <authorList>
            <person name="Coelho M.A."/>
            <person name="David-Palma M."/>
            <person name="Shea T."/>
            <person name="Sun S."/>
            <person name="Cuomo C.A."/>
            <person name="Heitman J."/>
        </authorList>
    </citation>
    <scope>NUCLEOTIDE SEQUENCE</scope>
    <source>
        <strain evidence="8">CBS 7841</strain>
    </source>
</reference>